<evidence type="ECO:0000313" key="5">
    <source>
        <dbReference type="Proteomes" id="UP000015100"/>
    </source>
</evidence>
<sequence>MEALLMPGQTGFVFHNDNTSPPKENSVFSLFSLKGKTAIVTGAGAGIGFAAVETFAEAGANIALWYNSNFDAVKKAAQISEKYGVICRAYQVNVTDEDSVIEAVDKAVRHLNGRLDIFVANAGIPWLDGNIIDSKTDVFRNINDIDYYSIYYSAKAAGQHFRRQKLQGTTINGNKLENYNYGSFVVTSSMSGLRQLLPQCATPYGAAKAAVTHFSRGLAVEWVNFARVNIISPGYINTEMLSVAPDALRLPWKGKTPMGREGTAAELKGAYLYLASDASSYTTGAEIVIDGGYTLV</sequence>
<comment type="caution">
    <text evidence="4">The sequence shown here is derived from an EMBL/GenBank/DDBJ whole genome shotgun (WGS) entry which is preliminary data.</text>
</comment>
<protein>
    <recommendedName>
        <fullName evidence="6">Sorbose reductase SOU1</fullName>
    </recommendedName>
</protein>
<evidence type="ECO:0000256" key="1">
    <source>
        <dbReference type="ARBA" id="ARBA00006484"/>
    </source>
</evidence>
<keyword evidence="3" id="KW-0560">Oxidoreductase</keyword>
<dbReference type="OMA" id="AYGVICK"/>
<dbReference type="GO" id="GO:0050664">
    <property type="term" value="F:oxidoreductase activity, acting on NAD(P)H, oxygen as acceptor"/>
    <property type="evidence" value="ECO:0007669"/>
    <property type="project" value="TreeGrafter"/>
</dbReference>
<dbReference type="STRING" id="1284197.S8AGW9"/>
<name>S8AGW9_DACHA</name>
<comment type="similarity">
    <text evidence="1">Belongs to the short-chain dehydrogenases/reductases (SDR) family.</text>
</comment>
<dbReference type="GO" id="GO:0050085">
    <property type="term" value="F:mannitol 2-dehydrogenase (NADP+) activity"/>
    <property type="evidence" value="ECO:0007669"/>
    <property type="project" value="UniProtKB-ARBA"/>
</dbReference>
<dbReference type="InterPro" id="IPR020904">
    <property type="entry name" value="Sc_DH/Rdtase_CS"/>
</dbReference>
<dbReference type="Proteomes" id="UP000015100">
    <property type="component" value="Unassembled WGS sequence"/>
</dbReference>
<dbReference type="PRINTS" id="PR00080">
    <property type="entry name" value="SDRFAMILY"/>
</dbReference>
<organism evidence="4 5">
    <name type="scientific">Dactylellina haptotyla (strain CBS 200.50)</name>
    <name type="common">Nematode-trapping fungus</name>
    <name type="synonym">Monacrosporium haptotylum</name>
    <dbReference type="NCBI Taxonomy" id="1284197"/>
    <lineage>
        <taxon>Eukaryota</taxon>
        <taxon>Fungi</taxon>
        <taxon>Dikarya</taxon>
        <taxon>Ascomycota</taxon>
        <taxon>Pezizomycotina</taxon>
        <taxon>Orbiliomycetes</taxon>
        <taxon>Orbiliales</taxon>
        <taxon>Orbiliaceae</taxon>
        <taxon>Dactylellina</taxon>
    </lineage>
</organism>
<dbReference type="Gene3D" id="3.40.50.720">
    <property type="entry name" value="NAD(P)-binding Rossmann-like Domain"/>
    <property type="match status" value="1"/>
</dbReference>
<reference evidence="4 5" key="1">
    <citation type="journal article" date="2013" name="PLoS Genet.">
        <title>Genomic mechanisms accounting for the adaptation to parasitism in nematode-trapping fungi.</title>
        <authorList>
            <person name="Meerupati T."/>
            <person name="Andersson K.M."/>
            <person name="Friman E."/>
            <person name="Kumar D."/>
            <person name="Tunlid A."/>
            <person name="Ahren D."/>
        </authorList>
    </citation>
    <scope>NUCLEOTIDE SEQUENCE [LARGE SCALE GENOMIC DNA]</scope>
    <source>
        <strain evidence="4 5">CBS 200.50</strain>
    </source>
</reference>
<dbReference type="AlphaFoldDB" id="S8AGW9"/>
<dbReference type="Pfam" id="PF13561">
    <property type="entry name" value="adh_short_C2"/>
    <property type="match status" value="1"/>
</dbReference>
<evidence type="ECO:0000256" key="2">
    <source>
        <dbReference type="ARBA" id="ARBA00022857"/>
    </source>
</evidence>
<evidence type="ECO:0000313" key="4">
    <source>
        <dbReference type="EMBL" id="EPS42285.1"/>
    </source>
</evidence>
<evidence type="ECO:0008006" key="6">
    <source>
        <dbReference type="Google" id="ProtNLM"/>
    </source>
</evidence>
<accession>S8AGW9</accession>
<dbReference type="OrthoDB" id="1888931at2759"/>
<dbReference type="EMBL" id="AQGS01000125">
    <property type="protein sequence ID" value="EPS42285.1"/>
    <property type="molecule type" value="Genomic_DNA"/>
</dbReference>
<dbReference type="SUPFAM" id="SSF51735">
    <property type="entry name" value="NAD(P)-binding Rossmann-fold domains"/>
    <property type="match status" value="1"/>
</dbReference>
<dbReference type="GO" id="GO:0019594">
    <property type="term" value="P:mannitol metabolic process"/>
    <property type="evidence" value="ECO:0007669"/>
    <property type="project" value="UniProtKB-ARBA"/>
</dbReference>
<evidence type="ECO:0000256" key="3">
    <source>
        <dbReference type="ARBA" id="ARBA00023002"/>
    </source>
</evidence>
<dbReference type="PRINTS" id="PR00081">
    <property type="entry name" value="GDHRDH"/>
</dbReference>
<proteinExistence type="inferred from homology"/>
<dbReference type="HOGENOM" id="CLU_010194_1_1_1"/>
<dbReference type="InterPro" id="IPR036291">
    <property type="entry name" value="NAD(P)-bd_dom_sf"/>
</dbReference>
<dbReference type="PROSITE" id="PS00061">
    <property type="entry name" value="ADH_SHORT"/>
    <property type="match status" value="1"/>
</dbReference>
<dbReference type="PANTHER" id="PTHR43008:SF13">
    <property type="entry name" value="L-XYLULOSE REDUCTASE-RELATED"/>
    <property type="match status" value="1"/>
</dbReference>
<gene>
    <name evidence="4" type="ORF">H072_3760</name>
</gene>
<dbReference type="InterPro" id="IPR002347">
    <property type="entry name" value="SDR_fam"/>
</dbReference>
<dbReference type="eggNOG" id="KOG0725">
    <property type="taxonomic scope" value="Eukaryota"/>
</dbReference>
<dbReference type="FunFam" id="3.40.50.720:FF:000090">
    <property type="entry name" value="NADP-dependent mannitol dehydrogenase"/>
    <property type="match status" value="1"/>
</dbReference>
<keyword evidence="2" id="KW-0521">NADP</keyword>
<dbReference type="PANTHER" id="PTHR43008">
    <property type="entry name" value="BENZIL REDUCTASE"/>
    <property type="match status" value="1"/>
</dbReference>
<reference evidence="5" key="2">
    <citation type="submission" date="2013-04" db="EMBL/GenBank/DDBJ databases">
        <title>Genomic mechanisms accounting for the adaptation to parasitism in nematode-trapping fungi.</title>
        <authorList>
            <person name="Ahren D.G."/>
        </authorList>
    </citation>
    <scope>NUCLEOTIDE SEQUENCE [LARGE SCALE GENOMIC DNA]</scope>
    <source>
        <strain evidence="5">CBS 200.50</strain>
    </source>
</reference>
<keyword evidence="5" id="KW-1185">Reference proteome</keyword>